<dbReference type="SUPFAM" id="SSF47413">
    <property type="entry name" value="lambda repressor-like DNA-binding domains"/>
    <property type="match status" value="1"/>
</dbReference>
<accession>A0ABV8RND0</accession>
<proteinExistence type="predicted"/>
<gene>
    <name evidence="3" type="ORF">ACFO0A_05140</name>
</gene>
<evidence type="ECO:0000313" key="3">
    <source>
        <dbReference type="EMBL" id="MFC4294442.1"/>
    </source>
</evidence>
<protein>
    <submittedName>
        <fullName evidence="3">Helix-turn-helix domain-containing protein</fullName>
    </submittedName>
</protein>
<keyword evidence="4" id="KW-1185">Reference proteome</keyword>
<dbReference type="SUPFAM" id="SSF141371">
    <property type="entry name" value="PilZ domain-like"/>
    <property type="match status" value="1"/>
</dbReference>
<evidence type="ECO:0000256" key="1">
    <source>
        <dbReference type="SAM" id="MobiDB-lite"/>
    </source>
</evidence>
<reference evidence="4" key="1">
    <citation type="journal article" date="2019" name="Int. J. Syst. Evol. Microbiol.">
        <title>The Global Catalogue of Microorganisms (GCM) 10K type strain sequencing project: providing services to taxonomists for standard genome sequencing and annotation.</title>
        <authorList>
            <consortium name="The Broad Institute Genomics Platform"/>
            <consortium name="The Broad Institute Genome Sequencing Center for Infectious Disease"/>
            <person name="Wu L."/>
            <person name="Ma J."/>
        </authorList>
    </citation>
    <scope>NUCLEOTIDE SEQUENCE [LARGE SCALE GENOMIC DNA]</scope>
    <source>
        <strain evidence="4">CGMCC 1.12989</strain>
    </source>
</reference>
<dbReference type="InterPro" id="IPR001387">
    <property type="entry name" value="Cro/C1-type_HTH"/>
</dbReference>
<dbReference type="Gene3D" id="1.10.260.40">
    <property type="entry name" value="lambda repressor-like DNA-binding domains"/>
    <property type="match status" value="1"/>
</dbReference>
<dbReference type="EMBL" id="JBHSDR010000003">
    <property type="protein sequence ID" value="MFC4294442.1"/>
    <property type="molecule type" value="Genomic_DNA"/>
</dbReference>
<dbReference type="CDD" id="cd00093">
    <property type="entry name" value="HTH_XRE"/>
    <property type="match status" value="1"/>
</dbReference>
<organism evidence="3 4">
    <name type="scientific">Novosphingobium tardum</name>
    <dbReference type="NCBI Taxonomy" id="1538021"/>
    <lineage>
        <taxon>Bacteria</taxon>
        <taxon>Pseudomonadati</taxon>
        <taxon>Pseudomonadota</taxon>
        <taxon>Alphaproteobacteria</taxon>
        <taxon>Sphingomonadales</taxon>
        <taxon>Sphingomonadaceae</taxon>
        <taxon>Novosphingobium</taxon>
    </lineage>
</organism>
<feature type="domain" description="HTH cro/C1-type" evidence="2">
    <location>
        <begin position="130"/>
        <end position="185"/>
    </location>
</feature>
<dbReference type="Pfam" id="PF07238">
    <property type="entry name" value="PilZ"/>
    <property type="match status" value="1"/>
</dbReference>
<evidence type="ECO:0000259" key="2">
    <source>
        <dbReference type="PROSITE" id="PS50943"/>
    </source>
</evidence>
<dbReference type="SMART" id="SM00530">
    <property type="entry name" value="HTH_XRE"/>
    <property type="match status" value="1"/>
</dbReference>
<dbReference type="InterPro" id="IPR009875">
    <property type="entry name" value="PilZ_domain"/>
</dbReference>
<comment type="caution">
    <text evidence="3">The sequence shown here is derived from an EMBL/GenBank/DDBJ whole genome shotgun (WGS) entry which is preliminary data.</text>
</comment>
<evidence type="ECO:0000313" key="4">
    <source>
        <dbReference type="Proteomes" id="UP001595828"/>
    </source>
</evidence>
<dbReference type="Pfam" id="PF13560">
    <property type="entry name" value="HTH_31"/>
    <property type="match status" value="1"/>
</dbReference>
<dbReference type="InterPro" id="IPR010982">
    <property type="entry name" value="Lambda_DNA-bd_dom_sf"/>
</dbReference>
<dbReference type="Proteomes" id="UP001595828">
    <property type="component" value="Unassembled WGS sequence"/>
</dbReference>
<feature type="region of interest" description="Disordered" evidence="1">
    <location>
        <begin position="1"/>
        <end position="23"/>
    </location>
</feature>
<dbReference type="RefSeq" id="WP_379537892.1">
    <property type="nucleotide sequence ID" value="NZ_JBHSDR010000003.1"/>
</dbReference>
<dbReference type="PROSITE" id="PS50943">
    <property type="entry name" value="HTH_CROC1"/>
    <property type="match status" value="1"/>
</dbReference>
<name>A0ABV8RND0_9SPHN</name>
<sequence length="222" mass="23390">MALAAHLDNTSQDAGSKRAARRKLRLETRGARATGDVADVAIHNISSTGLLLETTAELEVGETIELDLPHGGSNPARVIWASGALYGCQFEVPVSTGALSAAELRSVALPRLEIPTEPAGVAGEDFATRLLRLRKARGLTLAAIADAVGVSKPTVWAWEHGRAHPVNSRIAALAEVLGIGEAELLLGGEGVYELPELVARARERIASSIGTSPDRVRIMIDL</sequence>